<evidence type="ECO:0000256" key="5">
    <source>
        <dbReference type="ARBA" id="ARBA00022679"/>
    </source>
</evidence>
<evidence type="ECO:0000256" key="6">
    <source>
        <dbReference type="ARBA" id="ARBA00022691"/>
    </source>
</evidence>
<dbReference type="InterPro" id="IPR007213">
    <property type="entry name" value="Ppm1/Ppm2/Tcmp"/>
</dbReference>
<dbReference type="InterPro" id="IPR029063">
    <property type="entry name" value="SAM-dependent_MTases_sf"/>
</dbReference>
<keyword evidence="5" id="KW-0808">Transferase</keyword>
<comment type="similarity">
    <text evidence="2">Belongs to the methyltransferase superfamily. LCMT family.</text>
</comment>
<sequence length="521" mass="54229">MLRSLEGSDASVQGTNDDAQVSKLSCAKAGYFRDEFIQYFVRRASRRSPLINRGYYSRHAALRQLLESFLAAAEAAGQQPQVLVLGAGYDTTWFQMRKDRGRLPYKCLEVDFKEVTQRKAAIIAREPALHGLLLPGRRGEGEEEEQEGQQQQQQQHGSAATPAAATTAAGQPSSASPSHNMPPPPPPAAAAPAAAFRSSQQPQPGSRAGPGPQPSSSCPAGPAAAAAAALQSAAPGSGSGAAGVAPSSSSSCTEEAVAGAPGAAAPRQEGVGQPAAGSSSSSGGGVGGGVGGGGGGGILVDPHGGQVLSGGYCLLPVDLREEGALAGAAGRAGLDWSAPTLVLSECVLVYMEPGHSDMVVRWAAGAFPNAVMAIYEQIRPDDAFGRQMISNLELRGCPLRGLHATPTLQSHCQRLLRNGWGWADARDMDELYRRFLAAGERARVERLELFDELEEWHMIQEHYCIALGRNNRDGWLAGVGFDTPPAAAATTLEAPSSVPGAVTRGSLPLHAGAERRLPIVD</sequence>
<evidence type="ECO:0000256" key="8">
    <source>
        <dbReference type="SAM" id="MobiDB-lite"/>
    </source>
</evidence>
<organism evidence="9 10">
    <name type="scientific">Astrephomene gubernaculifera</name>
    <dbReference type="NCBI Taxonomy" id="47775"/>
    <lineage>
        <taxon>Eukaryota</taxon>
        <taxon>Viridiplantae</taxon>
        <taxon>Chlorophyta</taxon>
        <taxon>core chlorophytes</taxon>
        <taxon>Chlorophyceae</taxon>
        <taxon>CS clade</taxon>
        <taxon>Chlamydomonadales</taxon>
        <taxon>Astrephomenaceae</taxon>
        <taxon>Astrephomene</taxon>
    </lineage>
</organism>
<accession>A0AAD3DJ81</accession>
<feature type="compositionally biased region" description="Low complexity" evidence="8">
    <location>
        <begin position="148"/>
        <end position="179"/>
    </location>
</feature>
<protein>
    <recommendedName>
        <fullName evidence="3">[phosphatase 2A protein]-leucine-carboxy methyltransferase</fullName>
        <ecNumber evidence="3">2.1.1.233</ecNumber>
    </recommendedName>
    <alternativeName>
        <fullName evidence="7">[Phosphatase 2A protein]-leucine-carboxy methyltransferase 1</fullName>
    </alternativeName>
</protein>
<evidence type="ECO:0000256" key="2">
    <source>
        <dbReference type="ARBA" id="ARBA00010703"/>
    </source>
</evidence>
<comment type="catalytic activity">
    <reaction evidence="1">
        <text>[phosphatase 2A protein]-C-terminal L-leucine + S-adenosyl-L-methionine = [phosphatase 2A protein]-C-terminal L-leucine methyl ester + S-adenosyl-L-homocysteine</text>
        <dbReference type="Rhea" id="RHEA:48544"/>
        <dbReference type="Rhea" id="RHEA-COMP:12134"/>
        <dbReference type="Rhea" id="RHEA-COMP:12135"/>
        <dbReference type="ChEBI" id="CHEBI:57856"/>
        <dbReference type="ChEBI" id="CHEBI:59789"/>
        <dbReference type="ChEBI" id="CHEBI:90516"/>
        <dbReference type="ChEBI" id="CHEBI:90517"/>
        <dbReference type="EC" id="2.1.1.233"/>
    </reaction>
</comment>
<evidence type="ECO:0000256" key="1">
    <source>
        <dbReference type="ARBA" id="ARBA00000724"/>
    </source>
</evidence>
<reference evidence="9 10" key="1">
    <citation type="journal article" date="2021" name="Sci. Rep.">
        <title>Genome sequencing of the multicellular alga Astrephomene provides insights into convergent evolution of germ-soma differentiation.</title>
        <authorList>
            <person name="Yamashita S."/>
            <person name="Yamamoto K."/>
            <person name="Matsuzaki R."/>
            <person name="Suzuki S."/>
            <person name="Yamaguchi H."/>
            <person name="Hirooka S."/>
            <person name="Minakuchi Y."/>
            <person name="Miyagishima S."/>
            <person name="Kawachi M."/>
            <person name="Toyoda A."/>
            <person name="Nozaki H."/>
        </authorList>
    </citation>
    <scope>NUCLEOTIDE SEQUENCE [LARGE SCALE GENOMIC DNA]</scope>
    <source>
        <strain evidence="9 10">NIES-4017</strain>
    </source>
</reference>
<feature type="compositionally biased region" description="Low complexity" evidence="8">
    <location>
        <begin position="190"/>
        <end position="204"/>
    </location>
</feature>
<keyword evidence="10" id="KW-1185">Reference proteome</keyword>
<dbReference type="SUPFAM" id="SSF53335">
    <property type="entry name" value="S-adenosyl-L-methionine-dependent methyltransferases"/>
    <property type="match status" value="2"/>
</dbReference>
<dbReference type="EC" id="2.1.1.233" evidence="3"/>
<name>A0AAD3DJ81_9CHLO</name>
<dbReference type="GO" id="GO:0018423">
    <property type="term" value="F:protein C-terminal leucine carboxyl O-methyltransferase activity"/>
    <property type="evidence" value="ECO:0007669"/>
    <property type="project" value="UniProtKB-EC"/>
</dbReference>
<dbReference type="AlphaFoldDB" id="A0AAD3DJ81"/>
<dbReference type="Pfam" id="PF04072">
    <property type="entry name" value="LCM"/>
    <property type="match status" value="1"/>
</dbReference>
<feature type="region of interest" description="Disordered" evidence="8">
    <location>
        <begin position="133"/>
        <end position="289"/>
    </location>
</feature>
<keyword evidence="4" id="KW-0489">Methyltransferase</keyword>
<dbReference type="PANTHER" id="PTHR13600">
    <property type="entry name" value="LEUCINE CARBOXYL METHYLTRANSFERASE"/>
    <property type="match status" value="1"/>
</dbReference>
<gene>
    <name evidence="9" type="ORF">Agub_g2458</name>
</gene>
<dbReference type="PANTHER" id="PTHR13600:SF21">
    <property type="entry name" value="LEUCINE CARBOXYL METHYLTRANSFERASE 1"/>
    <property type="match status" value="1"/>
</dbReference>
<dbReference type="Proteomes" id="UP001054857">
    <property type="component" value="Unassembled WGS sequence"/>
</dbReference>
<proteinExistence type="inferred from homology"/>
<dbReference type="EMBL" id="BMAR01000002">
    <property type="protein sequence ID" value="GFR41708.1"/>
    <property type="molecule type" value="Genomic_DNA"/>
</dbReference>
<feature type="compositionally biased region" description="Pro residues" evidence="8">
    <location>
        <begin position="180"/>
        <end position="189"/>
    </location>
</feature>
<comment type="caution">
    <text evidence="9">The sequence shown here is derived from an EMBL/GenBank/DDBJ whole genome shotgun (WGS) entry which is preliminary data.</text>
</comment>
<dbReference type="GO" id="GO:0032259">
    <property type="term" value="P:methylation"/>
    <property type="evidence" value="ECO:0007669"/>
    <property type="project" value="UniProtKB-KW"/>
</dbReference>
<evidence type="ECO:0000313" key="9">
    <source>
        <dbReference type="EMBL" id="GFR41708.1"/>
    </source>
</evidence>
<dbReference type="Gene3D" id="3.40.50.150">
    <property type="entry name" value="Vaccinia Virus protein VP39"/>
    <property type="match status" value="2"/>
</dbReference>
<dbReference type="InterPro" id="IPR016651">
    <property type="entry name" value="LCMT1"/>
</dbReference>
<evidence type="ECO:0000313" key="10">
    <source>
        <dbReference type="Proteomes" id="UP001054857"/>
    </source>
</evidence>
<evidence type="ECO:0000256" key="4">
    <source>
        <dbReference type="ARBA" id="ARBA00022603"/>
    </source>
</evidence>
<keyword evidence="6" id="KW-0949">S-adenosyl-L-methionine</keyword>
<evidence type="ECO:0000256" key="3">
    <source>
        <dbReference type="ARBA" id="ARBA00012834"/>
    </source>
</evidence>
<feature type="compositionally biased region" description="Low complexity" evidence="8">
    <location>
        <begin position="214"/>
        <end position="266"/>
    </location>
</feature>
<evidence type="ECO:0000256" key="7">
    <source>
        <dbReference type="ARBA" id="ARBA00032526"/>
    </source>
</evidence>